<proteinExistence type="predicted"/>
<evidence type="ECO:0000313" key="3">
    <source>
        <dbReference type="Proteomes" id="UP000006352"/>
    </source>
</evidence>
<organism evidence="2 3">
    <name type="scientific">Fibroporia radiculosa</name>
    <dbReference type="NCBI Taxonomy" id="599839"/>
    <lineage>
        <taxon>Eukaryota</taxon>
        <taxon>Fungi</taxon>
        <taxon>Dikarya</taxon>
        <taxon>Basidiomycota</taxon>
        <taxon>Agaricomycotina</taxon>
        <taxon>Agaricomycetes</taxon>
        <taxon>Polyporales</taxon>
        <taxon>Fibroporiaceae</taxon>
        <taxon>Fibroporia</taxon>
    </lineage>
</organism>
<dbReference type="RefSeq" id="XP_012184819.1">
    <property type="nucleotide sequence ID" value="XM_012329429.1"/>
</dbReference>
<evidence type="ECO:0000313" key="2">
    <source>
        <dbReference type="EMBL" id="CCM05536.1"/>
    </source>
</evidence>
<reference evidence="2 3" key="1">
    <citation type="journal article" date="2012" name="Appl. Environ. Microbiol.">
        <title>Short-read sequencing for genomic analysis of the brown rot fungus Fibroporia radiculosa.</title>
        <authorList>
            <person name="Tang J.D."/>
            <person name="Perkins A.D."/>
            <person name="Sonstegard T.S."/>
            <person name="Schroeder S.G."/>
            <person name="Burgess S.C."/>
            <person name="Diehl S.V."/>
        </authorList>
    </citation>
    <scope>NUCLEOTIDE SEQUENCE [LARGE SCALE GENOMIC DNA]</scope>
    <source>
        <strain evidence="2 3">TFFH 294</strain>
    </source>
</reference>
<dbReference type="InParanoid" id="J4IBZ8"/>
<dbReference type="GeneID" id="24100447"/>
<sequence>MSAPCSLLQYSVDPWNARFEDIESRLAFTVTMVEEDPNLIMRLTREKPWAEQNADKIMGPSNSYFYFGPSRTPGYLVYGNSPQQSMVDAWRQKKENSTSRYFTAQNGKEYKWRGRDAPRRFECCDSKGLTVALWEISQLEDEFHARLTVQHSALAIITELVTTLTLNRIALILNW</sequence>
<dbReference type="InterPro" id="IPR046528">
    <property type="entry name" value="DUF6593"/>
</dbReference>
<evidence type="ECO:0000259" key="1">
    <source>
        <dbReference type="Pfam" id="PF20236"/>
    </source>
</evidence>
<dbReference type="AlphaFoldDB" id="J4IBZ8"/>
<name>J4IBZ8_9APHY</name>
<protein>
    <recommendedName>
        <fullName evidence="1">DUF6593 domain-containing protein</fullName>
    </recommendedName>
</protein>
<dbReference type="OrthoDB" id="3168860at2759"/>
<keyword evidence="3" id="KW-1185">Reference proteome</keyword>
<dbReference type="EMBL" id="HE797195">
    <property type="protein sequence ID" value="CCM05536.1"/>
    <property type="molecule type" value="Genomic_DNA"/>
</dbReference>
<dbReference type="Pfam" id="PF20236">
    <property type="entry name" value="DUF6593"/>
    <property type="match status" value="1"/>
</dbReference>
<dbReference type="HOGENOM" id="CLU_132776_0_0_1"/>
<gene>
    <name evidence="2" type="ORF">FIBRA_07762</name>
</gene>
<dbReference type="Proteomes" id="UP000006352">
    <property type="component" value="Unassembled WGS sequence"/>
</dbReference>
<feature type="domain" description="DUF6593" evidence="1">
    <location>
        <begin position="77"/>
        <end position="164"/>
    </location>
</feature>
<dbReference type="STRING" id="599839.J4IBZ8"/>
<accession>J4IBZ8</accession>